<protein>
    <submittedName>
        <fullName evidence="2">Uncharacterized protein</fullName>
    </submittedName>
</protein>
<evidence type="ECO:0000256" key="1">
    <source>
        <dbReference type="SAM" id="MobiDB-lite"/>
    </source>
</evidence>
<name>A0A7J6LHK3_PEROL</name>
<evidence type="ECO:0000313" key="3">
    <source>
        <dbReference type="Proteomes" id="UP000572268"/>
    </source>
</evidence>
<accession>A0A7J6LHK3</accession>
<organism evidence="2 3">
    <name type="scientific">Perkinsus olseni</name>
    <name type="common">Perkinsus atlanticus</name>
    <dbReference type="NCBI Taxonomy" id="32597"/>
    <lineage>
        <taxon>Eukaryota</taxon>
        <taxon>Sar</taxon>
        <taxon>Alveolata</taxon>
        <taxon>Perkinsozoa</taxon>
        <taxon>Perkinsea</taxon>
        <taxon>Perkinsida</taxon>
        <taxon>Perkinsidae</taxon>
        <taxon>Perkinsus</taxon>
    </lineage>
</organism>
<sequence length="94" mass="10808">MKEIFARLNQSEVPSRGEDEMRLGAHKDKEIEDLLASIFPPGPGSIGSIMRDRMREHLRETVDTNHAPRYAEVKPRRENRRRGVPTVVTPFTAR</sequence>
<comment type="caution">
    <text evidence="2">The sequence shown here is derived from an EMBL/GenBank/DDBJ whole genome shotgun (WGS) entry which is preliminary data.</text>
</comment>
<feature type="region of interest" description="Disordered" evidence="1">
    <location>
        <begin position="1"/>
        <end position="22"/>
    </location>
</feature>
<dbReference type="Proteomes" id="UP000572268">
    <property type="component" value="Unassembled WGS sequence"/>
</dbReference>
<dbReference type="AlphaFoldDB" id="A0A7J6LHK3"/>
<evidence type="ECO:0000313" key="2">
    <source>
        <dbReference type="EMBL" id="KAF4658752.1"/>
    </source>
</evidence>
<gene>
    <name evidence="2" type="ORF">FOL46_006843</name>
</gene>
<feature type="region of interest" description="Disordered" evidence="1">
    <location>
        <begin position="74"/>
        <end position="94"/>
    </location>
</feature>
<dbReference type="EMBL" id="JABANN010000460">
    <property type="protein sequence ID" value="KAF4658752.1"/>
    <property type="molecule type" value="Genomic_DNA"/>
</dbReference>
<proteinExistence type="predicted"/>
<reference evidence="2 3" key="1">
    <citation type="submission" date="2020-04" db="EMBL/GenBank/DDBJ databases">
        <title>Perkinsus olseni comparative genomics.</title>
        <authorList>
            <person name="Bogema D.R."/>
        </authorList>
    </citation>
    <scope>NUCLEOTIDE SEQUENCE [LARGE SCALE GENOMIC DNA]</scope>
    <source>
        <strain evidence="2">ATCC PRA-31</strain>
    </source>
</reference>